<dbReference type="OrthoDB" id="2487891at2759"/>
<reference evidence="1" key="1">
    <citation type="submission" date="2021-06" db="EMBL/GenBank/DDBJ databases">
        <authorList>
            <person name="Kallberg Y."/>
            <person name="Tangrot J."/>
            <person name="Rosling A."/>
        </authorList>
    </citation>
    <scope>NUCLEOTIDE SEQUENCE</scope>
    <source>
        <strain evidence="1">MT106</strain>
    </source>
</reference>
<feature type="non-terminal residue" evidence="1">
    <location>
        <position position="1"/>
    </location>
</feature>
<accession>A0A9N9E4H5</accession>
<gene>
    <name evidence="1" type="ORF">AGERDE_LOCUS11753</name>
</gene>
<protein>
    <submittedName>
        <fullName evidence="1">10864_t:CDS:1</fullName>
    </submittedName>
</protein>
<sequence length="97" mass="11088">LSKNNKAHHVNLQKANTIHHTISAQIEIIDLSSSLEEELEKDDKFDGELIDEFVSFRANDLDEENTALKIFKQLFNTKNQEDCGHSVFYTGLAPRTK</sequence>
<evidence type="ECO:0000313" key="2">
    <source>
        <dbReference type="Proteomes" id="UP000789831"/>
    </source>
</evidence>
<dbReference type="EMBL" id="CAJVPL010005701">
    <property type="protein sequence ID" value="CAG8659771.1"/>
    <property type="molecule type" value="Genomic_DNA"/>
</dbReference>
<dbReference type="Proteomes" id="UP000789831">
    <property type="component" value="Unassembled WGS sequence"/>
</dbReference>
<name>A0A9N9E4H5_9GLOM</name>
<organism evidence="1 2">
    <name type="scientific">Ambispora gerdemannii</name>
    <dbReference type="NCBI Taxonomy" id="144530"/>
    <lineage>
        <taxon>Eukaryota</taxon>
        <taxon>Fungi</taxon>
        <taxon>Fungi incertae sedis</taxon>
        <taxon>Mucoromycota</taxon>
        <taxon>Glomeromycotina</taxon>
        <taxon>Glomeromycetes</taxon>
        <taxon>Archaeosporales</taxon>
        <taxon>Ambisporaceae</taxon>
        <taxon>Ambispora</taxon>
    </lineage>
</organism>
<proteinExistence type="predicted"/>
<evidence type="ECO:0000313" key="1">
    <source>
        <dbReference type="EMBL" id="CAG8659771.1"/>
    </source>
</evidence>
<comment type="caution">
    <text evidence="1">The sequence shown here is derived from an EMBL/GenBank/DDBJ whole genome shotgun (WGS) entry which is preliminary data.</text>
</comment>
<keyword evidence="2" id="KW-1185">Reference proteome</keyword>
<dbReference type="AlphaFoldDB" id="A0A9N9E4H5"/>